<name>A0A2P2E3X7_9LEPT</name>
<dbReference type="EMBL" id="BFBB01000008">
    <property type="protein sequence ID" value="GBF51583.1"/>
    <property type="molecule type" value="Genomic_DNA"/>
</dbReference>
<proteinExistence type="predicted"/>
<gene>
    <name evidence="6" type="ORF">LPTSP4_31210</name>
</gene>
<dbReference type="InterPro" id="IPR029787">
    <property type="entry name" value="Nucleotide_cyclase"/>
</dbReference>
<dbReference type="PROSITE" id="PS50125">
    <property type="entry name" value="GUANYLATE_CYCLASE_2"/>
    <property type="match status" value="1"/>
</dbReference>
<comment type="subcellular location">
    <subcellularLocation>
        <location evidence="1">Cell membrane</location>
        <topology evidence="1">Multi-pass membrane protein</topology>
    </subcellularLocation>
</comment>
<sequence>MHPQLQREILKSEFKRAKILFWLFLFGAGILYFELFFLRLELHLESKQKFPLWFPPTYGLFNAVYAFSFASYLKYIIKKNGQVNPILIYISAFLETLIPTFSIYFMGSRMSEPVWSLFSPPEFLYFIFLILVTLRLDGKVAIFSGFLSAIQYFLLSYFFLKDGSTSSLPFIFSQIPFYVVKSNIIFTAGLLSAYVTSQIKNSIQSTLQKEDEKRQIKQLFGQHVSPEVVNRLLDQSEGWLGDIKHVCILFFDIRDFTKLSEKTEPTVLIQLLNRIFTVSIEAVNANGGIVNKFLGDGFMAVFGAPISTGDDRERVIQTSLDIRQKIQSLIESGAIPQIRIGMGIHSGEAITGNVGSEERKEYTVIGDVVNTASRIEQLTKEFSVDILISEETIDSKDKNRFRFVGKTKPRGKENEVNLYTIN</sequence>
<dbReference type="AlphaFoldDB" id="A0A2P2E3X7"/>
<keyword evidence="7" id="KW-1185">Reference proteome</keyword>
<dbReference type="GO" id="GO:0004016">
    <property type="term" value="F:adenylate cyclase activity"/>
    <property type="evidence" value="ECO:0007669"/>
    <property type="project" value="UniProtKB-ARBA"/>
</dbReference>
<dbReference type="GO" id="GO:0006171">
    <property type="term" value="P:cAMP biosynthetic process"/>
    <property type="evidence" value="ECO:0007669"/>
    <property type="project" value="TreeGrafter"/>
</dbReference>
<keyword evidence="2" id="KW-1003">Cell membrane</keyword>
<dbReference type="PANTHER" id="PTHR43081">
    <property type="entry name" value="ADENYLATE CYCLASE, TERMINAL-DIFFERENTIATION SPECIFIC-RELATED"/>
    <property type="match status" value="1"/>
</dbReference>
<feature type="transmembrane region" description="Helical" evidence="4">
    <location>
        <begin position="86"/>
        <end position="107"/>
    </location>
</feature>
<feature type="transmembrane region" description="Helical" evidence="4">
    <location>
        <begin position="58"/>
        <end position="77"/>
    </location>
</feature>
<dbReference type="Pfam" id="PF00211">
    <property type="entry name" value="Guanylate_cyc"/>
    <property type="match status" value="1"/>
</dbReference>
<dbReference type="Proteomes" id="UP000245133">
    <property type="component" value="Unassembled WGS sequence"/>
</dbReference>
<reference evidence="6 7" key="1">
    <citation type="submission" date="2018-02" db="EMBL/GenBank/DDBJ databases">
        <title>Novel Leptospira species isolated from soil and water in Japan.</title>
        <authorList>
            <person name="Nakao R."/>
            <person name="Masuzawa T."/>
        </authorList>
    </citation>
    <scope>NUCLEOTIDE SEQUENCE [LARGE SCALE GENOMIC DNA]</scope>
    <source>
        <strain evidence="6 7">YH101</strain>
    </source>
</reference>
<dbReference type="CDD" id="cd07302">
    <property type="entry name" value="CHD"/>
    <property type="match status" value="1"/>
</dbReference>
<evidence type="ECO:0000256" key="4">
    <source>
        <dbReference type="SAM" id="Phobius"/>
    </source>
</evidence>
<keyword evidence="3 4" id="KW-0472">Membrane</keyword>
<dbReference type="InterPro" id="IPR050697">
    <property type="entry name" value="Adenylyl/Guanylyl_Cyclase_3/4"/>
</dbReference>
<protein>
    <submittedName>
        <fullName evidence="6">Adenylate/guanylate cyclase catalytic domain protein</fullName>
    </submittedName>
</protein>
<dbReference type="GO" id="GO:0035556">
    <property type="term" value="P:intracellular signal transduction"/>
    <property type="evidence" value="ECO:0007669"/>
    <property type="project" value="InterPro"/>
</dbReference>
<dbReference type="RefSeq" id="WP_108977903.1">
    <property type="nucleotide sequence ID" value="NZ_BFBB01000008.1"/>
</dbReference>
<feature type="transmembrane region" description="Helical" evidence="4">
    <location>
        <begin position="113"/>
        <end position="134"/>
    </location>
</feature>
<feature type="transmembrane region" description="Helical" evidence="4">
    <location>
        <begin position="20"/>
        <end position="38"/>
    </location>
</feature>
<dbReference type="PANTHER" id="PTHR43081:SF17">
    <property type="entry name" value="BLL5647 PROTEIN"/>
    <property type="match status" value="1"/>
</dbReference>
<feature type="domain" description="Guanylate cyclase" evidence="5">
    <location>
        <begin position="247"/>
        <end position="376"/>
    </location>
</feature>
<feature type="transmembrane region" description="Helical" evidence="4">
    <location>
        <begin position="141"/>
        <end position="160"/>
    </location>
</feature>
<dbReference type="Gene3D" id="3.30.70.1230">
    <property type="entry name" value="Nucleotide cyclase"/>
    <property type="match status" value="1"/>
</dbReference>
<dbReference type="OrthoDB" id="9806704at2"/>
<feature type="transmembrane region" description="Helical" evidence="4">
    <location>
        <begin position="175"/>
        <end position="195"/>
    </location>
</feature>
<dbReference type="GO" id="GO:0005886">
    <property type="term" value="C:plasma membrane"/>
    <property type="evidence" value="ECO:0007669"/>
    <property type="project" value="UniProtKB-SubCell"/>
</dbReference>
<evidence type="ECO:0000256" key="2">
    <source>
        <dbReference type="ARBA" id="ARBA00022475"/>
    </source>
</evidence>
<evidence type="ECO:0000313" key="7">
    <source>
        <dbReference type="Proteomes" id="UP000245133"/>
    </source>
</evidence>
<organism evidence="6 7">
    <name type="scientific">Leptospira ryugenii</name>
    <dbReference type="NCBI Taxonomy" id="1917863"/>
    <lineage>
        <taxon>Bacteria</taxon>
        <taxon>Pseudomonadati</taxon>
        <taxon>Spirochaetota</taxon>
        <taxon>Spirochaetia</taxon>
        <taxon>Leptospirales</taxon>
        <taxon>Leptospiraceae</taxon>
        <taxon>Leptospira</taxon>
    </lineage>
</organism>
<evidence type="ECO:0000259" key="5">
    <source>
        <dbReference type="PROSITE" id="PS50125"/>
    </source>
</evidence>
<dbReference type="InterPro" id="IPR001054">
    <property type="entry name" value="A/G_cyclase"/>
</dbReference>
<evidence type="ECO:0000256" key="3">
    <source>
        <dbReference type="ARBA" id="ARBA00023136"/>
    </source>
</evidence>
<keyword evidence="4" id="KW-0812">Transmembrane</keyword>
<keyword evidence="4" id="KW-1133">Transmembrane helix</keyword>
<comment type="caution">
    <text evidence="6">The sequence shown here is derived from an EMBL/GenBank/DDBJ whole genome shotgun (WGS) entry which is preliminary data.</text>
</comment>
<dbReference type="SMART" id="SM00044">
    <property type="entry name" value="CYCc"/>
    <property type="match status" value="1"/>
</dbReference>
<evidence type="ECO:0000313" key="6">
    <source>
        <dbReference type="EMBL" id="GBF51583.1"/>
    </source>
</evidence>
<evidence type="ECO:0000256" key="1">
    <source>
        <dbReference type="ARBA" id="ARBA00004651"/>
    </source>
</evidence>
<dbReference type="SUPFAM" id="SSF55073">
    <property type="entry name" value="Nucleotide cyclase"/>
    <property type="match status" value="1"/>
</dbReference>
<accession>A0A2P2E3X7</accession>